<sequence length="335" mass="34148">MQTRRALLGGIAGASALLAGCQGAPTASSGQRTGDASTTRTDDASTPDAAGETATDATETTSELPLEPGVGGVGTDLARWVPAQSIPAFISRIPEPRTGPYYVTAIDVPAILAYKDTLGTPQGDQSIFDPATSEGQAGVDLTESLYIKAGPQGAPYLFVFDGGVEPATRIDAVTANPNLTESGTVDGYTVVAAENAGAYAIGDATQVAAANVTNGAAVVRSAIQGDTRTYADENDTFAALLDALGGGEAVGGILRPDEDVAGLRAYGRAYTYGGETTTLRYASVFDPETASVGAVESFTESQFDGSPRVRRGDGVVVAEQAIPTAEVGYPTHTEL</sequence>
<keyword evidence="3" id="KW-1185">Reference proteome</keyword>
<proteinExistence type="predicted"/>
<gene>
    <name evidence="2" type="ORF">SAMN05216218_107242</name>
</gene>
<dbReference type="PROSITE" id="PS51257">
    <property type="entry name" value="PROKAR_LIPOPROTEIN"/>
    <property type="match status" value="1"/>
</dbReference>
<feature type="compositionally biased region" description="Low complexity" evidence="1">
    <location>
        <begin position="35"/>
        <end position="61"/>
    </location>
</feature>
<dbReference type="PROSITE" id="PS51318">
    <property type="entry name" value="TAT"/>
    <property type="match status" value="1"/>
</dbReference>
<evidence type="ECO:0000313" key="2">
    <source>
        <dbReference type="EMBL" id="SDF60184.1"/>
    </source>
</evidence>
<evidence type="ECO:0000313" key="3">
    <source>
        <dbReference type="Proteomes" id="UP000199076"/>
    </source>
</evidence>
<name>A0A1G7MF09_9EURY</name>
<dbReference type="EMBL" id="FNBK01000007">
    <property type="protein sequence ID" value="SDF60184.1"/>
    <property type="molecule type" value="Genomic_DNA"/>
</dbReference>
<organism evidence="2 3">
    <name type="scientific">Halorientalis regularis</name>
    <dbReference type="NCBI Taxonomy" id="660518"/>
    <lineage>
        <taxon>Archaea</taxon>
        <taxon>Methanobacteriati</taxon>
        <taxon>Methanobacteriota</taxon>
        <taxon>Stenosarchaea group</taxon>
        <taxon>Halobacteria</taxon>
        <taxon>Halobacteriales</taxon>
        <taxon>Haloarculaceae</taxon>
        <taxon>Halorientalis</taxon>
    </lineage>
</organism>
<feature type="region of interest" description="Disordered" evidence="1">
    <location>
        <begin position="22"/>
        <end position="72"/>
    </location>
</feature>
<dbReference type="AlphaFoldDB" id="A0A1G7MF09"/>
<dbReference type="RefSeq" id="WP_092692007.1">
    <property type="nucleotide sequence ID" value="NZ_FNBK01000007.1"/>
</dbReference>
<dbReference type="InterPro" id="IPR006311">
    <property type="entry name" value="TAT_signal"/>
</dbReference>
<feature type="compositionally biased region" description="Polar residues" evidence="1">
    <location>
        <begin position="25"/>
        <end position="34"/>
    </location>
</feature>
<evidence type="ECO:0000256" key="1">
    <source>
        <dbReference type="SAM" id="MobiDB-lite"/>
    </source>
</evidence>
<dbReference type="OrthoDB" id="379197at2157"/>
<accession>A0A1G7MF09</accession>
<reference evidence="3" key="1">
    <citation type="submission" date="2016-10" db="EMBL/GenBank/DDBJ databases">
        <authorList>
            <person name="Varghese N."/>
            <person name="Submissions S."/>
        </authorList>
    </citation>
    <scope>NUCLEOTIDE SEQUENCE [LARGE SCALE GENOMIC DNA]</scope>
    <source>
        <strain evidence="3">IBRC-M 10760</strain>
    </source>
</reference>
<dbReference type="Proteomes" id="UP000199076">
    <property type="component" value="Unassembled WGS sequence"/>
</dbReference>
<protein>
    <submittedName>
        <fullName evidence="2">Uncharacterized protein</fullName>
    </submittedName>
</protein>